<dbReference type="InterPro" id="IPR011854">
    <property type="entry name" value="HypE"/>
</dbReference>
<comment type="similarity">
    <text evidence="1">Belongs to the HypE family.</text>
</comment>
<dbReference type="Gene3D" id="3.90.650.10">
    <property type="entry name" value="PurM-like C-terminal domain"/>
    <property type="match status" value="1"/>
</dbReference>
<dbReference type="PIRSF" id="PIRSF005644">
    <property type="entry name" value="Hdrgns_mtr_HypE"/>
    <property type="match status" value="1"/>
</dbReference>
<dbReference type="RefSeq" id="WP_406769218.1">
    <property type="nucleotide sequence ID" value="NZ_JBJHZZ010000003.1"/>
</dbReference>
<dbReference type="InterPro" id="IPR036676">
    <property type="entry name" value="PurM-like_C_sf"/>
</dbReference>
<protein>
    <submittedName>
        <fullName evidence="4">Hydrogenase expression/formation protein HypE</fullName>
    </submittedName>
</protein>
<dbReference type="Gene3D" id="3.30.1330.10">
    <property type="entry name" value="PurM-like, N-terminal domain"/>
    <property type="match status" value="1"/>
</dbReference>
<keyword evidence="5" id="KW-1185">Reference proteome</keyword>
<organism evidence="4 5">
    <name type="scientific">Candidatus Clostridium stratigraminis</name>
    <dbReference type="NCBI Taxonomy" id="3381661"/>
    <lineage>
        <taxon>Bacteria</taxon>
        <taxon>Bacillati</taxon>
        <taxon>Bacillota</taxon>
        <taxon>Clostridia</taxon>
        <taxon>Eubacteriales</taxon>
        <taxon>Clostridiaceae</taxon>
        <taxon>Clostridium</taxon>
    </lineage>
</organism>
<comment type="caution">
    <text evidence="4">The sequence shown here is derived from an EMBL/GenBank/DDBJ whole genome shotgun (WGS) entry which is preliminary data.</text>
</comment>
<dbReference type="CDD" id="cd02197">
    <property type="entry name" value="HypE"/>
    <property type="match status" value="1"/>
</dbReference>
<dbReference type="PANTHER" id="PTHR30303:SF0">
    <property type="entry name" value="CARBAMOYL DEHYDRATASE HYPE"/>
    <property type="match status" value="1"/>
</dbReference>
<feature type="domain" description="PurM-like N-terminal" evidence="2">
    <location>
        <begin position="38"/>
        <end position="147"/>
    </location>
</feature>
<evidence type="ECO:0000313" key="5">
    <source>
        <dbReference type="Proteomes" id="UP001623591"/>
    </source>
</evidence>
<reference evidence="4 5" key="1">
    <citation type="submission" date="2024-11" db="EMBL/GenBank/DDBJ databases">
        <authorList>
            <person name="Heng Y.C."/>
            <person name="Lim A.C.H."/>
            <person name="Lee J.K.Y."/>
            <person name="Kittelmann S."/>
        </authorList>
    </citation>
    <scope>NUCLEOTIDE SEQUENCE [LARGE SCALE GENOMIC DNA]</scope>
    <source>
        <strain evidence="4 5">WILCCON 0185</strain>
    </source>
</reference>
<dbReference type="PANTHER" id="PTHR30303">
    <property type="entry name" value="HYDROGENASE ISOENZYMES FORMATION PROTEIN HYPE"/>
    <property type="match status" value="1"/>
</dbReference>
<dbReference type="InterPro" id="IPR036921">
    <property type="entry name" value="PurM-like_N_sf"/>
</dbReference>
<dbReference type="InterPro" id="IPR016188">
    <property type="entry name" value="PurM-like_N"/>
</dbReference>
<gene>
    <name evidence="4" type="primary">hypE</name>
    <name evidence="4" type="ORF">ACJDUG_07190</name>
</gene>
<dbReference type="Pfam" id="PF02769">
    <property type="entry name" value="AIRS_C"/>
    <property type="match status" value="1"/>
</dbReference>
<evidence type="ECO:0000259" key="2">
    <source>
        <dbReference type="Pfam" id="PF00586"/>
    </source>
</evidence>
<feature type="domain" description="PurM-like C-terminal" evidence="3">
    <location>
        <begin position="161"/>
        <end position="303"/>
    </location>
</feature>
<dbReference type="EMBL" id="JBJHZZ010000003">
    <property type="protein sequence ID" value="MFL0246751.1"/>
    <property type="molecule type" value="Genomic_DNA"/>
</dbReference>
<dbReference type="InterPro" id="IPR010918">
    <property type="entry name" value="PurM-like_C_dom"/>
</dbReference>
<dbReference type="SUPFAM" id="SSF55326">
    <property type="entry name" value="PurM N-terminal domain-like"/>
    <property type="match status" value="1"/>
</dbReference>
<name>A0ABW8T370_9CLOT</name>
<sequence length="333" mass="35617">MEGIISISHGNGGKKTSKLIDEMIVPYFNNKELIELGDGALLNVSGDIAFSTDSFVIDPYFFPGGNIGKLSICGTVNDLLMCGSIPKYISLGLILEEGLKLSDLESIIKSIAETALSAGVKVVTGDTKVVDKGHGHGIYINTAGIGEKVPNIELGKHRINKGDKVIVSGNVGNHGVAILCEREKLLDTNIISDCAVLNEPTRALLKFKENIKILRDPTRGGVATTLNEFVEKSNFSIEIEESAIPIASNVKTACDLLGLDPLYSANEGKILAVVDAKIVDVALKELKGTELGKDAAIIGEVVDYMPSKVLLKSMLGGRRILDKLSYDILPRIC</sequence>
<evidence type="ECO:0000259" key="3">
    <source>
        <dbReference type="Pfam" id="PF02769"/>
    </source>
</evidence>
<dbReference type="SUPFAM" id="SSF56042">
    <property type="entry name" value="PurM C-terminal domain-like"/>
    <property type="match status" value="1"/>
</dbReference>
<dbReference type="Proteomes" id="UP001623591">
    <property type="component" value="Unassembled WGS sequence"/>
</dbReference>
<dbReference type="Pfam" id="PF00586">
    <property type="entry name" value="AIRS"/>
    <property type="match status" value="1"/>
</dbReference>
<dbReference type="NCBIfam" id="TIGR02124">
    <property type="entry name" value="hypE"/>
    <property type="match status" value="1"/>
</dbReference>
<evidence type="ECO:0000256" key="1">
    <source>
        <dbReference type="ARBA" id="ARBA00006243"/>
    </source>
</evidence>
<accession>A0ABW8T370</accession>
<proteinExistence type="inferred from homology"/>
<evidence type="ECO:0000313" key="4">
    <source>
        <dbReference type="EMBL" id="MFL0246751.1"/>
    </source>
</evidence>